<dbReference type="FunFam" id="3.40.50.720:FF:000084">
    <property type="entry name" value="Short-chain dehydrogenase reductase"/>
    <property type="match status" value="1"/>
</dbReference>
<dbReference type="SUPFAM" id="SSF51735">
    <property type="entry name" value="NAD(P)-binding Rossmann-fold domains"/>
    <property type="match status" value="1"/>
</dbReference>
<comment type="similarity">
    <text evidence="1">Belongs to the short-chain dehydrogenases/reductases (SDR) family.</text>
</comment>
<dbReference type="GO" id="GO:0016491">
    <property type="term" value="F:oxidoreductase activity"/>
    <property type="evidence" value="ECO:0007669"/>
    <property type="project" value="UniProtKB-KW"/>
</dbReference>
<dbReference type="PRINTS" id="PR00080">
    <property type="entry name" value="SDRFAMILY"/>
</dbReference>
<dbReference type="PRINTS" id="PR00081">
    <property type="entry name" value="GDHRDH"/>
</dbReference>
<dbReference type="HOGENOM" id="CLU_010194_1_0_1"/>
<keyword evidence="3" id="KW-0560">Oxidoreductase</keyword>
<dbReference type="eggNOG" id="KOG0725">
    <property type="taxonomic scope" value="Eukaryota"/>
</dbReference>
<evidence type="ECO:0000256" key="3">
    <source>
        <dbReference type="ARBA" id="ARBA00023002"/>
    </source>
</evidence>
<dbReference type="Gene3D" id="3.40.50.720">
    <property type="entry name" value="NAD(P)-binding Rossmann-like Domain"/>
    <property type="match status" value="1"/>
</dbReference>
<gene>
    <name evidence="4" type="ORF">GLAREA_10875</name>
</gene>
<dbReference type="OrthoDB" id="1669814at2759"/>
<reference evidence="4 5" key="1">
    <citation type="journal article" date="2013" name="BMC Genomics">
        <title>Genomics-driven discovery of the pneumocandin biosynthetic gene cluster in the fungus Glarea lozoyensis.</title>
        <authorList>
            <person name="Chen L."/>
            <person name="Yue Q."/>
            <person name="Zhang X."/>
            <person name="Xiang M."/>
            <person name="Wang C."/>
            <person name="Li S."/>
            <person name="Che Y."/>
            <person name="Ortiz-Lopez F.J."/>
            <person name="Bills G.F."/>
            <person name="Liu X."/>
            <person name="An Z."/>
        </authorList>
    </citation>
    <scope>NUCLEOTIDE SEQUENCE [LARGE SCALE GENOMIC DNA]</scope>
    <source>
        <strain evidence="5">ATCC 20868 / MF5171</strain>
    </source>
</reference>
<dbReference type="InterPro" id="IPR036291">
    <property type="entry name" value="NAD(P)-bd_dom_sf"/>
</dbReference>
<dbReference type="GO" id="GO:0009688">
    <property type="term" value="P:abscisic acid biosynthetic process"/>
    <property type="evidence" value="ECO:0007669"/>
    <property type="project" value="UniProtKB-ARBA"/>
</dbReference>
<evidence type="ECO:0000256" key="1">
    <source>
        <dbReference type="ARBA" id="ARBA00006484"/>
    </source>
</evidence>
<evidence type="ECO:0000313" key="5">
    <source>
        <dbReference type="Proteomes" id="UP000016922"/>
    </source>
</evidence>
<dbReference type="Pfam" id="PF13561">
    <property type="entry name" value="adh_short_C2"/>
    <property type="match status" value="1"/>
</dbReference>
<protein>
    <submittedName>
        <fullName evidence="4">NAD(P)-binding Rossmann-fold containing protein</fullName>
    </submittedName>
</protein>
<evidence type="ECO:0000256" key="2">
    <source>
        <dbReference type="ARBA" id="ARBA00022857"/>
    </source>
</evidence>
<dbReference type="PROSITE" id="PS00061">
    <property type="entry name" value="ADH_SHORT"/>
    <property type="match status" value="1"/>
</dbReference>
<dbReference type="GeneID" id="19469920"/>
<dbReference type="EMBL" id="KE145355">
    <property type="protein sequence ID" value="EPE35179.1"/>
    <property type="molecule type" value="Genomic_DNA"/>
</dbReference>
<dbReference type="RefSeq" id="XP_008078166.1">
    <property type="nucleotide sequence ID" value="XM_008079975.1"/>
</dbReference>
<dbReference type="PANTHER" id="PTHR24321">
    <property type="entry name" value="DEHYDROGENASES, SHORT CHAIN"/>
    <property type="match status" value="1"/>
</dbReference>
<keyword evidence="5" id="KW-1185">Reference proteome</keyword>
<dbReference type="AlphaFoldDB" id="S3DDJ6"/>
<dbReference type="InterPro" id="IPR020904">
    <property type="entry name" value="Sc_DH/Rdtase_CS"/>
</dbReference>
<proteinExistence type="inferred from homology"/>
<sequence>MQLPPSEQSLAGKVIAVTGGASGIGRATAKILASLGAKVSIADLSADALEVVAKEIRESGGEVFVKATDVRKRDAVETWIKETVDKFGGLDGAANLAGVIGKNHGKMMLADHDDDEWDFIFDVNVKGIRNCMRAQINSISDGGSIINAASILGVMGSKGCSAYSASKHAVIGLTRSAAKEVGARNVRVNCVAPGVTDTPMLDQSTNTSGSIGFGGAVILRKGQPEEVANLVVFLLSGNASFITGACYSVDGGWNC</sequence>
<organism evidence="4 5">
    <name type="scientific">Glarea lozoyensis (strain ATCC 20868 / MF5171)</name>
    <dbReference type="NCBI Taxonomy" id="1116229"/>
    <lineage>
        <taxon>Eukaryota</taxon>
        <taxon>Fungi</taxon>
        <taxon>Dikarya</taxon>
        <taxon>Ascomycota</taxon>
        <taxon>Pezizomycotina</taxon>
        <taxon>Leotiomycetes</taxon>
        <taxon>Helotiales</taxon>
        <taxon>Helotiaceae</taxon>
        <taxon>Glarea</taxon>
    </lineage>
</organism>
<dbReference type="STRING" id="1116229.S3DDJ6"/>
<dbReference type="KEGG" id="glz:GLAREA_10875"/>
<dbReference type="InterPro" id="IPR002347">
    <property type="entry name" value="SDR_fam"/>
</dbReference>
<accession>S3DDJ6</accession>
<dbReference type="OMA" id="NTDMNPA"/>
<keyword evidence="2" id="KW-0521">NADP</keyword>
<dbReference type="CDD" id="cd05233">
    <property type="entry name" value="SDR_c"/>
    <property type="match status" value="1"/>
</dbReference>
<dbReference type="Proteomes" id="UP000016922">
    <property type="component" value="Unassembled WGS sequence"/>
</dbReference>
<dbReference type="PANTHER" id="PTHR24321:SF8">
    <property type="entry name" value="ESTRADIOL 17-BETA-DEHYDROGENASE 8-RELATED"/>
    <property type="match status" value="1"/>
</dbReference>
<name>S3DDJ6_GLAL2</name>
<evidence type="ECO:0000313" key="4">
    <source>
        <dbReference type="EMBL" id="EPE35179.1"/>
    </source>
</evidence>